<sequence>MVASNKATASELINLKLTLPFLLLTSLLVLLSLILTSWHSDFDPSPLPASHGFWSKAAAAEEHNSVLGVSERVGEGLLGPEDLAYDEKEGVLYAGCYDGWIRKVRVAAPARDEKVEDWVKVGGRPLGLALASDGSLVVAEAYRPYMKPFITHGQGLLKVNKDGEVNILTDEAEGKKFKLTDGVDVSSKGIIYFTDASYKYSLDMHLLDSLEGRPYGRLLSFDPSSNQTTVLLRDLYFANGVSLSPDQQSLIFCETPLWRCRRYHIEGEKKGRIEEFIENLPGFPDNIRYDGDEHYLIGLPVGRTLFWDLLMKYPLLRKLKVALGMHVNFPSFKNSGLLRVNLEGKPVALYKDPELSLITGGFKIGKHLYLGSLFQNYLLRIDITKLAAKPFLKNYI</sequence>
<comment type="subcellular location">
    <subcellularLocation>
        <location evidence="1">Vacuole</location>
    </subcellularLocation>
</comment>
<feature type="transmembrane region" description="Helical" evidence="6">
    <location>
        <begin position="21"/>
        <end position="38"/>
    </location>
</feature>
<proteinExistence type="inferred from homology"/>
<evidence type="ECO:0000256" key="1">
    <source>
        <dbReference type="ARBA" id="ARBA00004116"/>
    </source>
</evidence>
<dbReference type="SUPFAM" id="SSF63829">
    <property type="entry name" value="Calcium-dependent phosphotriesterase"/>
    <property type="match status" value="1"/>
</dbReference>
<evidence type="ECO:0000313" key="8">
    <source>
        <dbReference type="EMBL" id="KAH0456699.1"/>
    </source>
</evidence>
<evidence type="ECO:0000313" key="9">
    <source>
        <dbReference type="Proteomes" id="UP000775213"/>
    </source>
</evidence>
<keyword evidence="6" id="KW-1133">Transmembrane helix</keyword>
<keyword evidence="9" id="KW-1185">Reference proteome</keyword>
<evidence type="ECO:0000256" key="3">
    <source>
        <dbReference type="ARBA" id="ARBA00022553"/>
    </source>
</evidence>
<dbReference type="InterPro" id="IPR011042">
    <property type="entry name" value="6-blade_b-propeller_TolB-like"/>
</dbReference>
<evidence type="ECO:0000256" key="4">
    <source>
        <dbReference type="ARBA" id="ARBA00022554"/>
    </source>
</evidence>
<dbReference type="AlphaFoldDB" id="A0AAV7GLY3"/>
<name>A0AAV7GLY3_DENCH</name>
<dbReference type="Gene3D" id="2.120.10.30">
    <property type="entry name" value="TolB, C-terminal domain"/>
    <property type="match status" value="1"/>
</dbReference>
<dbReference type="GO" id="GO:0005773">
    <property type="term" value="C:vacuole"/>
    <property type="evidence" value="ECO:0007669"/>
    <property type="project" value="UniProtKB-SubCell"/>
</dbReference>
<dbReference type="Pfam" id="PF20067">
    <property type="entry name" value="SSL_N"/>
    <property type="match status" value="1"/>
</dbReference>
<evidence type="ECO:0000256" key="5">
    <source>
        <dbReference type="ARBA" id="ARBA00023180"/>
    </source>
</evidence>
<reference evidence="8 9" key="1">
    <citation type="journal article" date="2021" name="Hortic Res">
        <title>Chromosome-scale assembly of the Dendrobium chrysotoxum genome enhances the understanding of orchid evolution.</title>
        <authorList>
            <person name="Zhang Y."/>
            <person name="Zhang G.Q."/>
            <person name="Zhang D."/>
            <person name="Liu X.D."/>
            <person name="Xu X.Y."/>
            <person name="Sun W.H."/>
            <person name="Yu X."/>
            <person name="Zhu X."/>
            <person name="Wang Z.W."/>
            <person name="Zhao X."/>
            <person name="Zhong W.Y."/>
            <person name="Chen H."/>
            <person name="Yin W.L."/>
            <person name="Huang T."/>
            <person name="Niu S.C."/>
            <person name="Liu Z.J."/>
        </authorList>
    </citation>
    <scope>NUCLEOTIDE SEQUENCE [LARGE SCALE GENOMIC DNA]</scope>
    <source>
        <strain evidence="8">Lindl</strain>
    </source>
</reference>
<gene>
    <name evidence="8" type="ORF">IEQ34_014606</name>
</gene>
<dbReference type="PANTHER" id="PTHR10426">
    <property type="entry name" value="STRICTOSIDINE SYNTHASE-RELATED"/>
    <property type="match status" value="1"/>
</dbReference>
<organism evidence="8 9">
    <name type="scientific">Dendrobium chrysotoxum</name>
    <name type="common">Orchid</name>
    <dbReference type="NCBI Taxonomy" id="161865"/>
    <lineage>
        <taxon>Eukaryota</taxon>
        <taxon>Viridiplantae</taxon>
        <taxon>Streptophyta</taxon>
        <taxon>Embryophyta</taxon>
        <taxon>Tracheophyta</taxon>
        <taxon>Spermatophyta</taxon>
        <taxon>Magnoliopsida</taxon>
        <taxon>Liliopsida</taxon>
        <taxon>Asparagales</taxon>
        <taxon>Orchidaceae</taxon>
        <taxon>Epidendroideae</taxon>
        <taxon>Malaxideae</taxon>
        <taxon>Dendrobiinae</taxon>
        <taxon>Dendrobium</taxon>
    </lineage>
</organism>
<dbReference type="EMBL" id="JAGFBR010000013">
    <property type="protein sequence ID" value="KAH0456699.1"/>
    <property type="molecule type" value="Genomic_DNA"/>
</dbReference>
<keyword evidence="5" id="KW-0325">Glycoprotein</keyword>
<dbReference type="InterPro" id="IPR018119">
    <property type="entry name" value="Strictosidine_synth_cons-reg"/>
</dbReference>
<keyword evidence="3" id="KW-0597">Phosphoprotein</keyword>
<evidence type="ECO:0000256" key="6">
    <source>
        <dbReference type="SAM" id="Phobius"/>
    </source>
</evidence>
<protein>
    <recommendedName>
        <fullName evidence="7">Strictosidine synthase conserved region domain-containing protein</fullName>
    </recommendedName>
</protein>
<keyword evidence="6" id="KW-0812">Transmembrane</keyword>
<keyword evidence="6" id="KW-0472">Membrane</keyword>
<keyword evidence="4" id="KW-0926">Vacuole</keyword>
<feature type="domain" description="Strictosidine synthase conserved region" evidence="7">
    <location>
        <begin position="181"/>
        <end position="267"/>
    </location>
</feature>
<comment type="caution">
    <text evidence="8">The sequence shown here is derived from an EMBL/GenBank/DDBJ whole genome shotgun (WGS) entry which is preliminary data.</text>
</comment>
<dbReference type="GO" id="GO:0016787">
    <property type="term" value="F:hydrolase activity"/>
    <property type="evidence" value="ECO:0007669"/>
    <property type="project" value="TreeGrafter"/>
</dbReference>
<dbReference type="GO" id="GO:0012505">
    <property type="term" value="C:endomembrane system"/>
    <property type="evidence" value="ECO:0007669"/>
    <property type="project" value="TreeGrafter"/>
</dbReference>
<comment type="similarity">
    <text evidence="2">Belongs to the strictosidine synthase family.</text>
</comment>
<dbReference type="PANTHER" id="PTHR10426:SF88">
    <property type="entry name" value="ADIPOCYTE PLASMA MEMBRANE-ASSOCIATED PROTEIN HEMOMUCIN-RELATED"/>
    <property type="match status" value="1"/>
</dbReference>
<dbReference type="Pfam" id="PF03088">
    <property type="entry name" value="Str_synth"/>
    <property type="match status" value="1"/>
</dbReference>
<evidence type="ECO:0000256" key="2">
    <source>
        <dbReference type="ARBA" id="ARBA00009191"/>
    </source>
</evidence>
<evidence type="ECO:0000259" key="7">
    <source>
        <dbReference type="Pfam" id="PF03088"/>
    </source>
</evidence>
<dbReference type="Proteomes" id="UP000775213">
    <property type="component" value="Unassembled WGS sequence"/>
</dbReference>
<accession>A0AAV7GLY3</accession>